<protein>
    <submittedName>
        <fullName evidence="1">Uncharacterized protein</fullName>
    </submittedName>
</protein>
<organism evidence="1 2">
    <name type="scientific">Escherichia phage Halfdan</name>
    <dbReference type="NCBI Taxonomy" id="2234092"/>
    <lineage>
        <taxon>Viruses</taxon>
        <taxon>Duplodnaviria</taxon>
        <taxon>Heunggongvirae</taxon>
        <taxon>Uroviricota</taxon>
        <taxon>Caudoviricetes</taxon>
        <taxon>Halfdanvirus</taxon>
        <taxon>Halfdanvirus halfdan</taxon>
    </lineage>
</organism>
<proteinExistence type="predicted"/>
<dbReference type="EMBL" id="MH362766">
    <property type="protein sequence ID" value="AXC34299.1"/>
    <property type="molecule type" value="Genomic_DNA"/>
</dbReference>
<evidence type="ECO:0000313" key="1">
    <source>
        <dbReference type="EMBL" id="AXC34299.1"/>
    </source>
</evidence>
<keyword evidence="2" id="KW-1185">Reference proteome</keyword>
<sequence>MTQLVTGWRDETRQLLLNRPRNLEYKTIADETGLSVAWIRAFAVGQSDNPGVVFVETLYAYLKAKVK</sequence>
<reference evidence="2" key="1">
    <citation type="submission" date="2018-05" db="EMBL/GenBank/DDBJ databases">
        <title>Exploring Bacteriophages for Innovative Applications.</title>
        <authorList>
            <person name="Olsen N.S."/>
            <person name="Kot W."/>
            <person name="Hansen L.H."/>
        </authorList>
    </citation>
    <scope>NUCLEOTIDE SEQUENCE [LARGE SCALE GENOMIC DNA]</scope>
</reference>
<evidence type="ECO:0000313" key="2">
    <source>
        <dbReference type="Proteomes" id="UP000252726"/>
    </source>
</evidence>
<dbReference type="KEGG" id="vg:79513891"/>
<name>A0A2Z5H3C5_9CAUD</name>
<dbReference type="RefSeq" id="YP_010731770.1">
    <property type="nucleotide sequence ID" value="NC_072811.1"/>
</dbReference>
<dbReference type="GeneID" id="79513891"/>
<dbReference type="Proteomes" id="UP000252726">
    <property type="component" value="Segment"/>
</dbReference>
<accession>A0A2Z5H3C5</accession>